<evidence type="ECO:0000256" key="4">
    <source>
        <dbReference type="ARBA" id="ARBA00022729"/>
    </source>
</evidence>
<dbReference type="InterPro" id="IPR039424">
    <property type="entry name" value="SBP_5"/>
</dbReference>
<dbReference type="Gene3D" id="3.90.76.10">
    <property type="entry name" value="Dipeptide-binding Protein, Domain 1"/>
    <property type="match status" value="1"/>
</dbReference>
<dbReference type="Gene3D" id="3.40.190.10">
    <property type="entry name" value="Periplasmic binding protein-like II"/>
    <property type="match status" value="1"/>
</dbReference>
<organism evidence="6 7">
    <name type="scientific">Synoicihabitans lomoniglobus</name>
    <dbReference type="NCBI Taxonomy" id="2909285"/>
    <lineage>
        <taxon>Bacteria</taxon>
        <taxon>Pseudomonadati</taxon>
        <taxon>Verrucomicrobiota</taxon>
        <taxon>Opitutia</taxon>
        <taxon>Opitutales</taxon>
        <taxon>Opitutaceae</taxon>
        <taxon>Synoicihabitans</taxon>
    </lineage>
</organism>
<comment type="subcellular location">
    <subcellularLocation>
        <location evidence="1">Cell envelope</location>
    </subcellularLocation>
</comment>
<keyword evidence="3" id="KW-0813">Transport</keyword>
<gene>
    <name evidence="6" type="ORF">PXH66_06730</name>
</gene>
<evidence type="ECO:0000313" key="7">
    <source>
        <dbReference type="Proteomes" id="UP001218638"/>
    </source>
</evidence>
<dbReference type="SUPFAM" id="SSF53850">
    <property type="entry name" value="Periplasmic binding protein-like II"/>
    <property type="match status" value="1"/>
</dbReference>
<dbReference type="CDD" id="cd08504">
    <property type="entry name" value="PBP2_OppA"/>
    <property type="match status" value="1"/>
</dbReference>
<keyword evidence="7" id="KW-1185">Reference proteome</keyword>
<dbReference type="GO" id="GO:0043190">
    <property type="term" value="C:ATP-binding cassette (ABC) transporter complex"/>
    <property type="evidence" value="ECO:0007669"/>
    <property type="project" value="InterPro"/>
</dbReference>
<dbReference type="Pfam" id="PF00496">
    <property type="entry name" value="SBP_bac_5"/>
    <property type="match status" value="1"/>
</dbReference>
<comment type="similarity">
    <text evidence="2">Belongs to the bacterial solute-binding protein 5 family.</text>
</comment>
<dbReference type="Proteomes" id="UP001218638">
    <property type="component" value="Chromosome"/>
</dbReference>
<dbReference type="GO" id="GO:0030288">
    <property type="term" value="C:outer membrane-bounded periplasmic space"/>
    <property type="evidence" value="ECO:0007669"/>
    <property type="project" value="UniProtKB-ARBA"/>
</dbReference>
<keyword evidence="4" id="KW-0732">Signal</keyword>
<evidence type="ECO:0000313" key="6">
    <source>
        <dbReference type="EMBL" id="WED66543.1"/>
    </source>
</evidence>
<reference evidence="6" key="1">
    <citation type="submission" date="2023-03" db="EMBL/GenBank/DDBJ databases">
        <title>Lomoglobus Profundus gen. nov., sp. nov., a novel member of the phylum Verrucomicrobia, isolated from deep-marine sediment of South China Sea.</title>
        <authorList>
            <person name="Ahmad T."/>
            <person name="Ishaq S.E."/>
            <person name="Wang F."/>
        </authorList>
    </citation>
    <scope>NUCLEOTIDE SEQUENCE</scope>
    <source>
        <strain evidence="6">LMO-M01</strain>
    </source>
</reference>
<protein>
    <submittedName>
        <fullName evidence="6">Peptide ABC transporter substrate-binding protein</fullName>
    </submittedName>
</protein>
<dbReference type="AlphaFoldDB" id="A0AAF0CR60"/>
<dbReference type="InterPro" id="IPR000914">
    <property type="entry name" value="SBP_5_dom"/>
</dbReference>
<proteinExistence type="inferred from homology"/>
<sequence length="548" mass="61062">MPTDITPIHVHRRFWSGLALLVVVLIAVGCGKRETAVEAGIRTQTLHIGNRAEPPDLDPQTNNSLVVSFIHEALFEGLVRLANDGATIRPGVAERWEISPDGLRYTFHLRADAAWSNGDLITAPDFVASFERFMNPQLGCEAVNFTYPIVGARDFVEGRITDFGLVGVEATDASTLEIRLRFRAPYFLSVLADKHFVPLHRSSVERFDGWNRRGGAWTKPGNLISNGPFALTEWKPNVVVAVAKNPHYWNAPAVKLNEVHFHPIEDPGTEERAFRSGQLHVTFSLPSSKVAAYMERQAPELHAMPLLQTNFISFMTTRAPFDDARVRQAFSLAIDRDQLLATVLKGQGDVASTYVRSGSGGYELPPFSRYDPATARRLLAEAGYPGGAGFPRQEFTLSSRDEDKLIYAQALQEMWRQTLGVEVQMVPTEFKVWLDVLRNRSFALTTDGWNMTVNDPSEMLALGVTGDPNNDANWSNADYDAAFAAIEQATTDEARRDAIIMCERIIGEEVPYAPVYHSVRNFLLHPSVQGWRGNTLQVIDWTAVSLHE</sequence>
<dbReference type="PANTHER" id="PTHR30290">
    <property type="entry name" value="PERIPLASMIC BINDING COMPONENT OF ABC TRANSPORTER"/>
    <property type="match status" value="1"/>
</dbReference>
<evidence type="ECO:0000256" key="3">
    <source>
        <dbReference type="ARBA" id="ARBA00022448"/>
    </source>
</evidence>
<dbReference type="KEGG" id="slom:PXH66_06730"/>
<evidence type="ECO:0000259" key="5">
    <source>
        <dbReference type="Pfam" id="PF00496"/>
    </source>
</evidence>
<dbReference type="RefSeq" id="WP_330929010.1">
    <property type="nucleotide sequence ID" value="NZ_CP119075.1"/>
</dbReference>
<evidence type="ECO:0000256" key="1">
    <source>
        <dbReference type="ARBA" id="ARBA00004196"/>
    </source>
</evidence>
<dbReference type="Gene3D" id="3.10.105.10">
    <property type="entry name" value="Dipeptide-binding Protein, Domain 3"/>
    <property type="match status" value="1"/>
</dbReference>
<name>A0AAF0CR60_9BACT</name>
<dbReference type="PANTHER" id="PTHR30290:SF10">
    <property type="entry name" value="PERIPLASMIC OLIGOPEPTIDE-BINDING PROTEIN-RELATED"/>
    <property type="match status" value="1"/>
</dbReference>
<dbReference type="PIRSF" id="PIRSF002741">
    <property type="entry name" value="MppA"/>
    <property type="match status" value="1"/>
</dbReference>
<dbReference type="GO" id="GO:1904680">
    <property type="term" value="F:peptide transmembrane transporter activity"/>
    <property type="evidence" value="ECO:0007669"/>
    <property type="project" value="TreeGrafter"/>
</dbReference>
<accession>A0AAF0CR60</accession>
<dbReference type="GO" id="GO:0015833">
    <property type="term" value="P:peptide transport"/>
    <property type="evidence" value="ECO:0007669"/>
    <property type="project" value="TreeGrafter"/>
</dbReference>
<evidence type="ECO:0000256" key="2">
    <source>
        <dbReference type="ARBA" id="ARBA00005695"/>
    </source>
</evidence>
<dbReference type="InterPro" id="IPR030678">
    <property type="entry name" value="Peptide/Ni-bd"/>
</dbReference>
<feature type="domain" description="Solute-binding protein family 5" evidence="5">
    <location>
        <begin position="88"/>
        <end position="469"/>
    </location>
</feature>
<dbReference type="EMBL" id="CP119075">
    <property type="protein sequence ID" value="WED66543.1"/>
    <property type="molecule type" value="Genomic_DNA"/>
</dbReference>